<protein>
    <submittedName>
        <fullName evidence="2">RimJ/RimL family protein N-acetyltransferase</fullName>
    </submittedName>
</protein>
<dbReference type="OrthoDB" id="9785602at2"/>
<dbReference type="Gene3D" id="3.40.630.30">
    <property type="match status" value="1"/>
</dbReference>
<evidence type="ECO:0000313" key="3">
    <source>
        <dbReference type="Proteomes" id="UP000295066"/>
    </source>
</evidence>
<proteinExistence type="predicted"/>
<reference evidence="2 3" key="1">
    <citation type="submission" date="2019-03" db="EMBL/GenBank/DDBJ databases">
        <title>Genomic Encyclopedia of Type Strains, Phase IV (KMG-IV): sequencing the most valuable type-strain genomes for metagenomic binning, comparative biology and taxonomic classification.</title>
        <authorList>
            <person name="Goeker M."/>
        </authorList>
    </citation>
    <scope>NUCLEOTIDE SEQUENCE [LARGE SCALE GENOMIC DNA]</scope>
    <source>
        <strain evidence="2 3">DSM 25964</strain>
    </source>
</reference>
<dbReference type="Proteomes" id="UP000295066">
    <property type="component" value="Unassembled WGS sequence"/>
</dbReference>
<dbReference type="Pfam" id="PF13302">
    <property type="entry name" value="Acetyltransf_3"/>
    <property type="match status" value="1"/>
</dbReference>
<dbReference type="PANTHER" id="PTHR43792:SF1">
    <property type="entry name" value="N-ACETYLTRANSFERASE DOMAIN-CONTAINING PROTEIN"/>
    <property type="match status" value="1"/>
</dbReference>
<dbReference type="InterPro" id="IPR000182">
    <property type="entry name" value="GNAT_dom"/>
</dbReference>
<dbReference type="AlphaFoldDB" id="A0A4R8LWY8"/>
<dbReference type="GO" id="GO:0016747">
    <property type="term" value="F:acyltransferase activity, transferring groups other than amino-acyl groups"/>
    <property type="evidence" value="ECO:0007669"/>
    <property type="project" value="InterPro"/>
</dbReference>
<evidence type="ECO:0000259" key="1">
    <source>
        <dbReference type="PROSITE" id="PS51186"/>
    </source>
</evidence>
<dbReference type="InterPro" id="IPR016181">
    <property type="entry name" value="Acyl_CoA_acyltransferase"/>
</dbReference>
<organism evidence="2 3">
    <name type="scientific">Aminivibrio pyruvatiphilus</name>
    <dbReference type="NCBI Taxonomy" id="1005740"/>
    <lineage>
        <taxon>Bacteria</taxon>
        <taxon>Thermotogati</taxon>
        <taxon>Synergistota</taxon>
        <taxon>Synergistia</taxon>
        <taxon>Synergistales</taxon>
        <taxon>Aminobacteriaceae</taxon>
        <taxon>Aminivibrio</taxon>
    </lineage>
</organism>
<accession>A0A4R8LWY8</accession>
<dbReference type="RefSeq" id="WP_133959212.1">
    <property type="nucleotide sequence ID" value="NZ_SORI01000035.1"/>
</dbReference>
<dbReference type="PANTHER" id="PTHR43792">
    <property type="entry name" value="GNAT FAMILY, PUTATIVE (AFU_ORTHOLOGUE AFUA_3G00765)-RELATED-RELATED"/>
    <property type="match status" value="1"/>
</dbReference>
<dbReference type="PROSITE" id="PS51186">
    <property type="entry name" value="GNAT"/>
    <property type="match status" value="1"/>
</dbReference>
<keyword evidence="3" id="KW-1185">Reference proteome</keyword>
<evidence type="ECO:0000313" key="2">
    <source>
        <dbReference type="EMBL" id="TDY52601.1"/>
    </source>
</evidence>
<comment type="caution">
    <text evidence="2">The sequence shown here is derived from an EMBL/GenBank/DDBJ whole genome shotgun (WGS) entry which is preliminary data.</text>
</comment>
<dbReference type="SUPFAM" id="SSF55729">
    <property type="entry name" value="Acyl-CoA N-acyltransferases (Nat)"/>
    <property type="match status" value="1"/>
</dbReference>
<dbReference type="InterPro" id="IPR051531">
    <property type="entry name" value="N-acetyltransferase"/>
</dbReference>
<name>A0A4R8LWY8_9BACT</name>
<sequence length="190" mass="21360">MHNNTGIKRFERIETQSLIFRRPRREDAEAIFARYASDPEVTRFLGWPRHKNIGDSLAFIEMSDTGWSGFPVGSYLIESRETGELLGSSGLVFETVLRASLGYVFARDAWGKGYATETALAMKEIGRMAGLIRLYALCHVENIRSARVLEKSGFLLEGTLRKQYDFPNIGEGGPGDVHVYGMVYSVREVD</sequence>
<feature type="domain" description="N-acetyltransferase" evidence="1">
    <location>
        <begin position="18"/>
        <end position="187"/>
    </location>
</feature>
<gene>
    <name evidence="2" type="ORF">C8D99_1354</name>
</gene>
<dbReference type="EMBL" id="SORI01000035">
    <property type="protein sequence ID" value="TDY52601.1"/>
    <property type="molecule type" value="Genomic_DNA"/>
</dbReference>
<keyword evidence="2" id="KW-0808">Transferase</keyword>